<dbReference type="Proteomes" id="UP000014003">
    <property type="component" value="Unassembled WGS sequence"/>
</dbReference>
<evidence type="ECO:0000313" key="2">
    <source>
        <dbReference type="Proteomes" id="UP000014003"/>
    </source>
</evidence>
<dbReference type="PATRIC" id="fig|1053205.3.peg.4863"/>
<dbReference type="HOGENOM" id="CLU_051468_0_0_9"/>
<dbReference type="Gene3D" id="1.10.30.50">
    <property type="match status" value="1"/>
</dbReference>
<dbReference type="RefSeq" id="WP_016096825.1">
    <property type="nucleotide sequence ID" value="NZ_KB976148.1"/>
</dbReference>
<organism evidence="1 2">
    <name type="scientific">Bacillus cereus HuA3-9</name>
    <dbReference type="NCBI Taxonomy" id="1053205"/>
    <lineage>
        <taxon>Bacteria</taxon>
        <taxon>Bacillati</taxon>
        <taxon>Bacillota</taxon>
        <taxon>Bacilli</taxon>
        <taxon>Bacillales</taxon>
        <taxon>Bacillaceae</taxon>
        <taxon>Bacillus</taxon>
        <taxon>Bacillus cereus group</taxon>
    </lineage>
</organism>
<evidence type="ECO:0008006" key="3">
    <source>
        <dbReference type="Google" id="ProtNLM"/>
    </source>
</evidence>
<sequence length="351" mass="41358">MIKIELNEFILQKHLAYCNGTEIGVSKSRISLYTKLNETIEHCNDTDLKEILILLLQNFEILVIGNPLQLEKLKEIVTTKITSIVVKERLPKLQTKRKQTINRVLENIFVKEYDRFTDRNVKSPDLWWAYTFVQTVNISVCPYCNSQFIFTHLNDSGRTRPVLDHFFCKAEYPFLAISIYNLIPCCKVCNSDLKGSTKVDLKNYLNPYIHQFEGNVSFKREFVKKQKTKIEKNDYFSAIIGESDDFKITLDFTALSEGEFKQYKNQAELFQLEEIYKFHKDYIKNLIVKSRIYSDIYTKQLKSSYSKLFQSNEDLRQILIPREDQMTNIILSKLTRDIISKEITNNIENKR</sequence>
<dbReference type="EMBL" id="AHDZ01000047">
    <property type="protein sequence ID" value="EOO12796.1"/>
    <property type="molecule type" value="Genomic_DNA"/>
</dbReference>
<dbReference type="AlphaFoldDB" id="R8CMI1"/>
<evidence type="ECO:0000313" key="1">
    <source>
        <dbReference type="EMBL" id="EOO12796.1"/>
    </source>
</evidence>
<gene>
    <name evidence="1" type="ORF">IGA_04810</name>
</gene>
<proteinExistence type="predicted"/>
<protein>
    <recommendedName>
        <fullName evidence="3">HNH nuclease domain-containing protein</fullName>
    </recommendedName>
</protein>
<reference evidence="1 2" key="1">
    <citation type="submission" date="2012-12" db="EMBL/GenBank/DDBJ databases">
        <title>The Genome Sequence of Bacillus cereus HuA3-9.</title>
        <authorList>
            <consortium name="The Broad Institute Genome Sequencing Platform"/>
            <consortium name="The Broad Institute Genome Sequencing Center for Infectious Disease"/>
            <person name="Feldgarden M."/>
            <person name="Van der Auwera G.A."/>
            <person name="Mahillon J."/>
            <person name="Duprez V."/>
            <person name="Timmery S."/>
            <person name="Mattelet C."/>
            <person name="Dierick K."/>
            <person name="Sun M."/>
            <person name="Yu Z."/>
            <person name="Zhu L."/>
            <person name="Hu X."/>
            <person name="Shank E.B."/>
            <person name="Swiecicka I."/>
            <person name="Hansen B.M."/>
            <person name="Andrup L."/>
            <person name="Walker B."/>
            <person name="Young S.K."/>
            <person name="Zeng Q."/>
            <person name="Gargeya S."/>
            <person name="Fitzgerald M."/>
            <person name="Haas B."/>
            <person name="Abouelleil A."/>
            <person name="Alvarado L."/>
            <person name="Arachchi H.M."/>
            <person name="Berlin A.M."/>
            <person name="Chapman S.B."/>
            <person name="Dewar J."/>
            <person name="Goldberg J."/>
            <person name="Griggs A."/>
            <person name="Gujja S."/>
            <person name="Hansen M."/>
            <person name="Howarth C."/>
            <person name="Imamovic A."/>
            <person name="Larimer J."/>
            <person name="McCowan C."/>
            <person name="Murphy C."/>
            <person name="Neiman D."/>
            <person name="Pearson M."/>
            <person name="Priest M."/>
            <person name="Roberts A."/>
            <person name="Saif S."/>
            <person name="Shea T."/>
            <person name="Sisk P."/>
            <person name="Sykes S."/>
            <person name="Wortman J."/>
            <person name="Nusbaum C."/>
            <person name="Birren B."/>
        </authorList>
    </citation>
    <scope>NUCLEOTIDE SEQUENCE [LARGE SCALE GENOMIC DNA]</scope>
    <source>
        <strain evidence="1 2">HuA3-9</strain>
    </source>
</reference>
<name>R8CMI1_BACCE</name>
<accession>R8CMI1</accession>
<comment type="caution">
    <text evidence="1">The sequence shown here is derived from an EMBL/GenBank/DDBJ whole genome shotgun (WGS) entry which is preliminary data.</text>
</comment>